<feature type="transmembrane region" description="Helical" evidence="10">
    <location>
        <begin position="158"/>
        <end position="175"/>
    </location>
</feature>
<feature type="region of interest" description="Disordered" evidence="9">
    <location>
        <begin position="1"/>
        <end position="20"/>
    </location>
</feature>
<evidence type="ECO:0000256" key="3">
    <source>
        <dbReference type="ARBA" id="ARBA00022553"/>
    </source>
</evidence>
<evidence type="ECO:0000256" key="1">
    <source>
        <dbReference type="ARBA" id="ARBA00000085"/>
    </source>
</evidence>
<evidence type="ECO:0000259" key="11">
    <source>
        <dbReference type="Pfam" id="PF07730"/>
    </source>
</evidence>
<keyword evidence="4" id="KW-0808">Transferase</keyword>
<evidence type="ECO:0000256" key="2">
    <source>
        <dbReference type="ARBA" id="ARBA00012438"/>
    </source>
</evidence>
<keyword evidence="3" id="KW-0597">Phosphoprotein</keyword>
<keyword evidence="10" id="KW-0812">Transmembrane</keyword>
<evidence type="ECO:0000256" key="5">
    <source>
        <dbReference type="ARBA" id="ARBA00022741"/>
    </source>
</evidence>
<sequence length="433" mass="45961">MQPTGRHIGPGPGSRTAADLSFGRWDAPHQRIHWVTMQNNSNRRVLRRLAQLAALGAMALLGILDVAQGMLRSEALGLVKVFLAIAAAAVWLPKHQSRSTRLPKAAMALGGLSLLVTLASAAVTSPDSYAYGETWGLAESAALLGVCYVVARRSTAGLGFSALVVVGAAVSFAPLRAGQDYAFVIFGLIQALAAAAVIGLAIYIRIIESSRQRAFDAVRAEQRAEFARDLHDFIAHHVTGIVVQAQGAKFIAEQDPKRVLQALDQIEQAGAETMASMRRMVGVLRDPDSKPDAPLAPVAGVHELGPLLEQFNSAGGAKARMHLDGDLDGLPVEVSTSAYRVVMEALTNVRQHAPAATAADVWIRRTPEWLLVRVANDGVVPARTPAPRDRAGYGLVGLTERVRAVGGRISAMPGIEGGWVVDAAFPIDPRTST</sequence>
<dbReference type="EC" id="2.7.13.3" evidence="2"/>
<reference evidence="12 13" key="1">
    <citation type="submission" date="2019-03" db="EMBL/GenBank/DDBJ databases">
        <title>Sequencing the genomes of 1000 actinobacteria strains.</title>
        <authorList>
            <person name="Klenk H.-P."/>
        </authorList>
    </citation>
    <scope>NUCLEOTIDE SEQUENCE [LARGE SCALE GENOMIC DNA]</scope>
    <source>
        <strain evidence="12 13">DSM 43805</strain>
    </source>
</reference>
<evidence type="ECO:0000256" key="8">
    <source>
        <dbReference type="ARBA" id="ARBA00023012"/>
    </source>
</evidence>
<proteinExistence type="predicted"/>
<dbReference type="Gene3D" id="1.20.5.1930">
    <property type="match status" value="1"/>
</dbReference>
<feature type="domain" description="Signal transduction histidine kinase subgroup 3 dimerisation and phosphoacceptor" evidence="11">
    <location>
        <begin position="223"/>
        <end position="287"/>
    </location>
</feature>
<dbReference type="AlphaFoldDB" id="A0A4R6J6J1"/>
<dbReference type="PANTHER" id="PTHR24421:SF10">
    <property type="entry name" value="NITRATE_NITRITE SENSOR PROTEIN NARQ"/>
    <property type="match status" value="1"/>
</dbReference>
<feature type="transmembrane region" description="Helical" evidence="10">
    <location>
        <begin position="181"/>
        <end position="204"/>
    </location>
</feature>
<accession>A0A4R6J6J1</accession>
<dbReference type="GO" id="GO:0016020">
    <property type="term" value="C:membrane"/>
    <property type="evidence" value="ECO:0007669"/>
    <property type="project" value="InterPro"/>
</dbReference>
<evidence type="ECO:0000256" key="4">
    <source>
        <dbReference type="ARBA" id="ARBA00022679"/>
    </source>
</evidence>
<keyword evidence="10" id="KW-1133">Transmembrane helix</keyword>
<dbReference type="GO" id="GO:0000155">
    <property type="term" value="F:phosphorelay sensor kinase activity"/>
    <property type="evidence" value="ECO:0007669"/>
    <property type="project" value="InterPro"/>
</dbReference>
<evidence type="ECO:0000313" key="12">
    <source>
        <dbReference type="EMBL" id="TDO31090.1"/>
    </source>
</evidence>
<dbReference type="InterPro" id="IPR050482">
    <property type="entry name" value="Sensor_HK_TwoCompSys"/>
</dbReference>
<dbReference type="GO" id="GO:0046983">
    <property type="term" value="F:protein dimerization activity"/>
    <property type="evidence" value="ECO:0007669"/>
    <property type="project" value="InterPro"/>
</dbReference>
<keyword evidence="13" id="KW-1185">Reference proteome</keyword>
<feature type="transmembrane region" description="Helical" evidence="10">
    <location>
        <begin position="49"/>
        <end position="69"/>
    </location>
</feature>
<gene>
    <name evidence="12" type="ORF">C8E87_6500</name>
</gene>
<dbReference type="SUPFAM" id="SSF55874">
    <property type="entry name" value="ATPase domain of HSP90 chaperone/DNA topoisomerase II/histidine kinase"/>
    <property type="match status" value="1"/>
</dbReference>
<keyword evidence="10" id="KW-0472">Membrane</keyword>
<dbReference type="Pfam" id="PF07730">
    <property type="entry name" value="HisKA_3"/>
    <property type="match status" value="1"/>
</dbReference>
<comment type="catalytic activity">
    <reaction evidence="1">
        <text>ATP + protein L-histidine = ADP + protein N-phospho-L-histidine.</text>
        <dbReference type="EC" id="2.7.13.3"/>
    </reaction>
</comment>
<feature type="transmembrane region" description="Helical" evidence="10">
    <location>
        <begin position="75"/>
        <end position="93"/>
    </location>
</feature>
<evidence type="ECO:0000256" key="7">
    <source>
        <dbReference type="ARBA" id="ARBA00022840"/>
    </source>
</evidence>
<protein>
    <recommendedName>
        <fullName evidence="2">histidine kinase</fullName>
        <ecNumber evidence="2">2.7.13.3</ecNumber>
    </recommendedName>
</protein>
<evidence type="ECO:0000256" key="6">
    <source>
        <dbReference type="ARBA" id="ARBA00022777"/>
    </source>
</evidence>
<dbReference type="Proteomes" id="UP000294901">
    <property type="component" value="Unassembled WGS sequence"/>
</dbReference>
<name>A0A4R6J6J1_9ACTN</name>
<dbReference type="InterPro" id="IPR011712">
    <property type="entry name" value="Sig_transdc_His_kin_sub3_dim/P"/>
</dbReference>
<dbReference type="GO" id="GO:0005524">
    <property type="term" value="F:ATP binding"/>
    <property type="evidence" value="ECO:0007669"/>
    <property type="project" value="UniProtKB-KW"/>
</dbReference>
<dbReference type="CDD" id="cd16917">
    <property type="entry name" value="HATPase_UhpB-NarQ-NarX-like"/>
    <property type="match status" value="1"/>
</dbReference>
<dbReference type="InterPro" id="IPR036890">
    <property type="entry name" value="HATPase_C_sf"/>
</dbReference>
<feature type="transmembrane region" description="Helical" evidence="10">
    <location>
        <begin position="129"/>
        <end position="151"/>
    </location>
</feature>
<keyword evidence="5" id="KW-0547">Nucleotide-binding</keyword>
<feature type="transmembrane region" description="Helical" evidence="10">
    <location>
        <begin position="105"/>
        <end position="123"/>
    </location>
</feature>
<evidence type="ECO:0000313" key="13">
    <source>
        <dbReference type="Proteomes" id="UP000294901"/>
    </source>
</evidence>
<organism evidence="12 13">
    <name type="scientific">Paractinoplanes brasiliensis</name>
    <dbReference type="NCBI Taxonomy" id="52695"/>
    <lineage>
        <taxon>Bacteria</taxon>
        <taxon>Bacillati</taxon>
        <taxon>Actinomycetota</taxon>
        <taxon>Actinomycetes</taxon>
        <taxon>Micromonosporales</taxon>
        <taxon>Micromonosporaceae</taxon>
        <taxon>Paractinoplanes</taxon>
    </lineage>
</organism>
<keyword evidence="7" id="KW-0067">ATP-binding</keyword>
<evidence type="ECO:0000256" key="10">
    <source>
        <dbReference type="SAM" id="Phobius"/>
    </source>
</evidence>
<dbReference type="Gene3D" id="3.30.565.10">
    <property type="entry name" value="Histidine kinase-like ATPase, C-terminal domain"/>
    <property type="match status" value="1"/>
</dbReference>
<keyword evidence="8" id="KW-0902">Two-component regulatory system</keyword>
<evidence type="ECO:0000256" key="9">
    <source>
        <dbReference type="SAM" id="MobiDB-lite"/>
    </source>
</evidence>
<keyword evidence="6 12" id="KW-0418">Kinase</keyword>
<comment type="caution">
    <text evidence="12">The sequence shown here is derived from an EMBL/GenBank/DDBJ whole genome shotgun (WGS) entry which is preliminary data.</text>
</comment>
<dbReference type="EMBL" id="SNWR01000002">
    <property type="protein sequence ID" value="TDO31090.1"/>
    <property type="molecule type" value="Genomic_DNA"/>
</dbReference>
<dbReference type="PANTHER" id="PTHR24421">
    <property type="entry name" value="NITRATE/NITRITE SENSOR PROTEIN NARX-RELATED"/>
    <property type="match status" value="1"/>
</dbReference>